<sequence length="239" mass="26098">MSQKSAIERKIRGLLAKAADQEGTPEGDAFQAKAFELMAHYGVEESQVNGDESSQLIAESISLGGAHTPMQFRLLSSISEALSCTIVGTGNGRKITKVTIFGRRRHVERVMMLFTILNPQMATGATKAAKTANNPWGETTAVLKRSWMRGFIYSIGQRLKNIEKTVVEEATAQGTGTEISLVDDLRAAEEMAEKEHPDRKTLTTRARYDAELVQKGSDSAENTDIGQTRINKQPVALTA</sequence>
<gene>
    <name evidence="4" type="ORF">ccrud_13990</name>
</gene>
<feature type="compositionally biased region" description="Polar residues" evidence="1">
    <location>
        <begin position="216"/>
        <end position="231"/>
    </location>
</feature>
<dbReference type="OrthoDB" id="5145833at2"/>
<accession>A0A172QXL3</accession>
<evidence type="ECO:0000259" key="3">
    <source>
        <dbReference type="Pfam" id="PF23771"/>
    </source>
</evidence>
<dbReference type="AlphaFoldDB" id="A0A172QXL3"/>
<dbReference type="Proteomes" id="UP000076929">
    <property type="component" value="Plasmid pCRULAC1"/>
</dbReference>
<reference evidence="4 5" key="1">
    <citation type="submission" date="2016-05" db="EMBL/GenBank/DDBJ databases">
        <title>Complete genome sequence of Corynebacterium crudilactis, a new Corynebacterium species isolated from raw cow's milk.</title>
        <authorList>
            <person name="Christian R."/>
            <person name="Zimmermann J."/>
            <person name="Lipski A."/>
            <person name="Kalinowski J."/>
        </authorList>
    </citation>
    <scope>NUCLEOTIDE SEQUENCE [LARGE SCALE GENOMIC DNA]</scope>
    <source>
        <strain evidence="4 5">JZ16</strain>
        <plasmid evidence="4 5">pCRULAC1</plasmid>
    </source>
</reference>
<dbReference type="RefSeq" id="WP_066570086.1">
    <property type="nucleotide sequence ID" value="NZ_CP015623.1"/>
</dbReference>
<feature type="domain" description="DUF7168" evidence="3">
    <location>
        <begin position="71"/>
        <end position="172"/>
    </location>
</feature>
<geneLocation type="plasmid" evidence="4 5">
    <name>pCRULAC1</name>
</geneLocation>
<dbReference type="Pfam" id="PF10979">
    <property type="entry name" value="DUF2786"/>
    <property type="match status" value="1"/>
</dbReference>
<evidence type="ECO:0000313" key="5">
    <source>
        <dbReference type="Proteomes" id="UP000076929"/>
    </source>
</evidence>
<evidence type="ECO:0000313" key="4">
    <source>
        <dbReference type="EMBL" id="ANE05447.1"/>
    </source>
</evidence>
<feature type="domain" description="DUF2786" evidence="2">
    <location>
        <begin position="9"/>
        <end position="44"/>
    </location>
</feature>
<feature type="region of interest" description="Disordered" evidence="1">
    <location>
        <begin position="213"/>
        <end position="239"/>
    </location>
</feature>
<proteinExistence type="predicted"/>
<dbReference type="KEGG" id="ccjz:ccrud_13990"/>
<evidence type="ECO:0000256" key="1">
    <source>
        <dbReference type="SAM" id="MobiDB-lite"/>
    </source>
</evidence>
<dbReference type="InterPro" id="IPR055592">
    <property type="entry name" value="DUF7168"/>
</dbReference>
<dbReference type="EMBL" id="CP015623">
    <property type="protein sequence ID" value="ANE05447.1"/>
    <property type="molecule type" value="Genomic_DNA"/>
</dbReference>
<dbReference type="InterPro" id="IPR024498">
    <property type="entry name" value="DUF2786"/>
</dbReference>
<keyword evidence="4" id="KW-0614">Plasmid</keyword>
<dbReference type="Pfam" id="PF23771">
    <property type="entry name" value="DUF7168"/>
    <property type="match status" value="1"/>
</dbReference>
<keyword evidence="5" id="KW-1185">Reference proteome</keyword>
<evidence type="ECO:0000259" key="2">
    <source>
        <dbReference type="Pfam" id="PF10979"/>
    </source>
</evidence>
<protein>
    <submittedName>
        <fullName evidence="4">Uncharacterized protein</fullName>
    </submittedName>
</protein>
<name>A0A172QXL3_9CORY</name>
<organism evidence="4 5">
    <name type="scientific">Corynebacterium crudilactis</name>
    <dbReference type="NCBI Taxonomy" id="1652495"/>
    <lineage>
        <taxon>Bacteria</taxon>
        <taxon>Bacillati</taxon>
        <taxon>Actinomycetota</taxon>
        <taxon>Actinomycetes</taxon>
        <taxon>Mycobacteriales</taxon>
        <taxon>Corynebacteriaceae</taxon>
        <taxon>Corynebacterium</taxon>
    </lineage>
</organism>